<organism evidence="4">
    <name type="scientific">Toxoplasma gondii (strain ATCC 50861 / VEG)</name>
    <dbReference type="NCBI Taxonomy" id="432359"/>
    <lineage>
        <taxon>Eukaryota</taxon>
        <taxon>Sar</taxon>
        <taxon>Alveolata</taxon>
        <taxon>Apicomplexa</taxon>
        <taxon>Conoidasida</taxon>
        <taxon>Coccidia</taxon>
        <taxon>Eucoccidiorida</taxon>
        <taxon>Eimeriorina</taxon>
        <taxon>Sarcocystidae</taxon>
        <taxon>Toxoplasma</taxon>
    </lineage>
</organism>
<feature type="region of interest" description="Disordered" evidence="3">
    <location>
        <begin position="1418"/>
        <end position="1570"/>
    </location>
</feature>
<feature type="compositionally biased region" description="Low complexity" evidence="3">
    <location>
        <begin position="392"/>
        <end position="402"/>
    </location>
</feature>
<evidence type="ECO:0000256" key="3">
    <source>
        <dbReference type="SAM" id="MobiDB-lite"/>
    </source>
</evidence>
<feature type="coiled-coil region" evidence="2">
    <location>
        <begin position="572"/>
        <end position="652"/>
    </location>
</feature>
<dbReference type="GO" id="GO:0003341">
    <property type="term" value="P:cilium movement"/>
    <property type="evidence" value="ECO:0007669"/>
    <property type="project" value="InterPro"/>
</dbReference>
<feature type="compositionally biased region" description="Basic and acidic residues" evidence="3">
    <location>
        <begin position="209"/>
        <end position="219"/>
    </location>
</feature>
<feature type="compositionally biased region" description="Basic and acidic residues" evidence="3">
    <location>
        <begin position="1327"/>
        <end position="1339"/>
    </location>
</feature>
<sequence>MDERTDAMNHLHSSSSSSSSFSLPGPLVHDERACLLGAEEGGANAPAGDEGSPLREDGKGWQQSRLRELSVASLPPADVNMTAQRDGERSREEEREERKEDAEVKGERVETEKELEERGEKASEEEKEEETPRQEKQTQLPAAGALAKKSEDEKSEVGEVLGDGDRRQETQMTAGNGDPLSSAAIDEFSLDQSETAAENDDGRSPNGENDDRTREDGKRQRPQGAGESEQGGEMKNGETPLNRYHRSFGDPFPSPKRLCSNQDAALHLPEDVDGCSMRYNGKHALSPSSFEAQKEDFFASSPPRFPPESASSQTRLSRLPLLSHSSEQDQDLPSPPLSPVARYEEETGARLASVRPSSSSSSPSPSSPSSSVSASSLSPAEGSTSLCPPSSPSASAAPASPALPEFPERRETQPFEASLRDDLLPSVANAENRRLHGEMVEFLEKTRALNLQIAEREERTKLMEIHLRQLLAEVKTLAGVADAKREAAQTESHVADLHSRHLGKVASEKKNVENQIAAQQERLLSVQAHLLASSEKVDKFKLQMNWNEEELKQWVAAEKRKQDDRLEVERLQRADEREVKQLKLQIEKLSVEVQREKLELYQKATDAKTLKLELQAATKQFRCVQEDRRQVIEQWEAALEGMKQRDESLKDAAARYGIAQEEVRQKLEKLGRLRSFTAEQQSANDALQREVHQLEKKLEKFRGEFAAAKTRLAAVHEALAPSDLGACRSPSPFLFVSFASFPRRSLPSSSRCRRIFFSVCVTLFLSFRFSPSPSPVSLSFVFSPLLFSLPFALPSFSRVLSPRFSTFSVLVLSIRARFPTSFFLLLSPSFSFFLSPVQGEALRAELAAARAQVARDGAEVEHLTLSLETKRQALAALTERREQAKRQLDKELLHSKEKDDVLRQTESFCRRVETTYNHLETQVKKSHEELFEACQQFASQATINRTTQAEIQSSQAALRNLGLQLQKLDQERQRQQELLYAVEFQSQLMQRKVARVAGLRGVAEKRELLAKISKLEEILTQQCQQCQMLNAETKRLESELRKSQRALQSREAEAAALDSTVADLRLECDFLKREVQSTQKEKAIVSVEQDTLKLDANRLRAQLREQTEAVTAAENEKLQSQHTIEEEILKAEHRLELAKVAARAVDEERHRLALEAARRKAKISSLQSKYAVVVQKVQPEEGEGRGERSQAYYIIKAGQEKEELQRIGDELDQKIRDAEGESRGLSRTLEQLRSANSRFRRALSEESSFVQQQRASRDQLEKRVKEAHDAAFEKKQQLRSLQEEVDAERGRKAEAEKFLQALLCRKQALLATLKGLQRDVRAQEEKLRRATDRHKEAVKVARKKKILPQAKTDVSRPASPPSSLGFDPGSQTNLEMEPHLESLRYHLQALRQALAAALEEVGGVPEEVKAALGAHGVHLSSRPPSGFSSAPSSCGGTPQSLSRPGASRQEDSLDLLSQSSSPSSSVPSPLPSPCSKEKRPGVPVTPVSLPPPGVDTLQLGNRGSGFPEPRGVRKARSFSSGTAALPRVELAASRGSWSGARAREKEPEKVQENKEEKTHSGSGVDLRPGV</sequence>
<evidence type="ECO:0000256" key="1">
    <source>
        <dbReference type="ARBA" id="ARBA00023054"/>
    </source>
</evidence>
<feature type="coiled-coil region" evidence="2">
    <location>
        <begin position="1005"/>
        <end position="1116"/>
    </location>
</feature>
<feature type="compositionally biased region" description="Low complexity" evidence="3">
    <location>
        <begin position="13"/>
        <end position="22"/>
    </location>
</feature>
<feature type="region of interest" description="Disordered" evidence="3">
    <location>
        <begin position="1327"/>
        <end position="1374"/>
    </location>
</feature>
<evidence type="ECO:0000256" key="2">
    <source>
        <dbReference type="SAM" id="Coils"/>
    </source>
</evidence>
<name>A0A0F7V6W1_TOXGV</name>
<feature type="compositionally biased region" description="Polar residues" evidence="3">
    <location>
        <begin position="1422"/>
        <end position="1442"/>
    </location>
</feature>
<feature type="compositionally biased region" description="Low complexity" evidence="3">
    <location>
        <begin position="1531"/>
        <end position="1540"/>
    </location>
</feature>
<dbReference type="Pfam" id="PF24161">
    <property type="entry name" value="CCDC39"/>
    <property type="match status" value="2"/>
</dbReference>
<feature type="compositionally biased region" description="Basic and acidic residues" evidence="3">
    <location>
        <begin position="85"/>
        <end position="136"/>
    </location>
</feature>
<dbReference type="PANTHER" id="PTHR18962:SF0">
    <property type="entry name" value="COILED-COIL DOMAIN-CONTAINING PROTEIN 39"/>
    <property type="match status" value="1"/>
</dbReference>
<feature type="compositionally biased region" description="Basic and acidic residues" evidence="3">
    <location>
        <begin position="1541"/>
        <end position="1559"/>
    </location>
</feature>
<feature type="coiled-coil region" evidence="2">
    <location>
        <begin position="677"/>
        <end position="711"/>
    </location>
</feature>
<keyword evidence="1 2" id="KW-0175">Coiled coil</keyword>
<feature type="compositionally biased region" description="Basic and acidic residues" evidence="3">
    <location>
        <begin position="148"/>
        <end position="169"/>
    </location>
</feature>
<feature type="compositionally biased region" description="Low complexity" evidence="3">
    <location>
        <begin position="34"/>
        <end position="51"/>
    </location>
</feature>
<evidence type="ECO:0000313" key="4">
    <source>
        <dbReference type="EMBL" id="CEL78193.1"/>
    </source>
</evidence>
<feature type="compositionally biased region" description="Low complexity" evidence="3">
    <location>
        <begin position="349"/>
        <end position="380"/>
    </location>
</feature>
<dbReference type="GO" id="GO:0036159">
    <property type="term" value="P:inner dynein arm assembly"/>
    <property type="evidence" value="ECO:0007669"/>
    <property type="project" value="InterPro"/>
</dbReference>
<dbReference type="PANTHER" id="PTHR18962">
    <property type="entry name" value="COILED-COIL DOMAIN-CONTAINING PROTEIN 39"/>
    <property type="match status" value="1"/>
</dbReference>
<dbReference type="InterPro" id="IPR033290">
    <property type="entry name" value="CCDC39"/>
</dbReference>
<dbReference type="GO" id="GO:0005930">
    <property type="term" value="C:axoneme"/>
    <property type="evidence" value="ECO:0007669"/>
    <property type="project" value="InterPro"/>
</dbReference>
<reference evidence="4" key="1">
    <citation type="journal article" date="2015" name="PLoS ONE">
        <title>Comprehensive Evaluation of Toxoplasma gondii VEG and Neospora caninum LIV Genomes with Tachyzoite Stage Transcriptome and Proteome Defines Novel Transcript Features.</title>
        <authorList>
            <person name="Ramaprasad A."/>
            <person name="Mourier T."/>
            <person name="Naeem R."/>
            <person name="Malas T.B."/>
            <person name="Moussa E."/>
            <person name="Panigrahi A."/>
            <person name="Vermont S.J."/>
            <person name="Otto T.D."/>
            <person name="Wastling J."/>
            <person name="Pain A."/>
        </authorList>
    </citation>
    <scope>NUCLEOTIDE SEQUENCE</scope>
    <source>
        <strain evidence="4">VEG</strain>
    </source>
</reference>
<feature type="coiled-coil region" evidence="2">
    <location>
        <begin position="480"/>
        <end position="529"/>
    </location>
</feature>
<protein>
    <submittedName>
        <fullName evidence="4">Uncharacterized protein</fullName>
    </submittedName>
</protein>
<feature type="region of interest" description="Disordered" evidence="3">
    <location>
        <begin position="294"/>
        <end position="423"/>
    </location>
</feature>
<feature type="coiled-coil region" evidence="2">
    <location>
        <begin position="860"/>
        <end position="894"/>
    </location>
</feature>
<feature type="compositionally biased region" description="Low complexity" evidence="3">
    <location>
        <begin position="315"/>
        <end position="325"/>
    </location>
</feature>
<gene>
    <name evidence="4" type="ORF">BN1205_071550</name>
</gene>
<dbReference type="GO" id="GO:0060285">
    <property type="term" value="P:cilium-dependent cell motility"/>
    <property type="evidence" value="ECO:0007669"/>
    <property type="project" value="TreeGrafter"/>
</dbReference>
<feature type="coiled-coil region" evidence="2">
    <location>
        <begin position="951"/>
        <end position="978"/>
    </location>
</feature>
<feature type="compositionally biased region" description="Low complexity" evidence="3">
    <location>
        <begin position="1454"/>
        <end position="1467"/>
    </location>
</feature>
<feature type="region of interest" description="Disordered" evidence="3">
    <location>
        <begin position="1"/>
        <end position="259"/>
    </location>
</feature>
<dbReference type="EMBL" id="LN714502">
    <property type="protein sequence ID" value="CEL78193.1"/>
    <property type="molecule type" value="Genomic_DNA"/>
</dbReference>
<proteinExistence type="predicted"/>
<accession>A0A0F7V6W1</accession>
<feature type="compositionally biased region" description="Basic and acidic residues" evidence="3">
    <location>
        <begin position="406"/>
        <end position="423"/>
    </location>
</feature>